<dbReference type="PANTHER" id="PTHR46288">
    <property type="entry name" value="PHORBOL-ESTER/DAG-TYPE DOMAIN-CONTAINING PROTEIN"/>
    <property type="match status" value="1"/>
</dbReference>
<gene>
    <name evidence="3" type="ORF">RGQ29_012117</name>
</gene>
<dbReference type="SUPFAM" id="SSF57889">
    <property type="entry name" value="Cysteine-rich domain"/>
    <property type="match status" value="2"/>
</dbReference>
<comment type="caution">
    <text evidence="3">The sequence shown here is derived from an EMBL/GenBank/DDBJ whole genome shotgun (WGS) entry which is preliminary data.</text>
</comment>
<keyword evidence="1" id="KW-0677">Repeat</keyword>
<evidence type="ECO:0000313" key="3">
    <source>
        <dbReference type="EMBL" id="KAK4603458.1"/>
    </source>
</evidence>
<keyword evidence="4" id="KW-1185">Reference proteome</keyword>
<dbReference type="Proteomes" id="UP001324115">
    <property type="component" value="Unassembled WGS sequence"/>
</dbReference>
<evidence type="ECO:0000256" key="1">
    <source>
        <dbReference type="ARBA" id="ARBA00022737"/>
    </source>
</evidence>
<accession>A0AAN7J380</accession>
<dbReference type="InterPro" id="IPR004146">
    <property type="entry name" value="DC1"/>
</dbReference>
<reference evidence="3 4" key="1">
    <citation type="journal article" date="2023" name="G3 (Bethesda)">
        <title>A haplotype-resolved chromosome-scale genome for Quercus rubra L. provides insights into the genetics of adaptive traits for red oak species.</title>
        <authorList>
            <person name="Kapoor B."/>
            <person name="Jenkins J."/>
            <person name="Schmutz J."/>
            <person name="Zhebentyayeva T."/>
            <person name="Kuelheim C."/>
            <person name="Coggeshall M."/>
            <person name="Heim C."/>
            <person name="Lasky J.R."/>
            <person name="Leites L."/>
            <person name="Islam-Faridi N."/>
            <person name="Romero-Severson J."/>
            <person name="DeLeo V.L."/>
            <person name="Lucas S.M."/>
            <person name="Lazic D."/>
            <person name="Gailing O."/>
            <person name="Carlson J."/>
            <person name="Staton M."/>
        </authorList>
    </citation>
    <scope>NUCLEOTIDE SEQUENCE [LARGE SCALE GENOMIC DNA]</scope>
    <source>
        <strain evidence="3">Pseudo-F2</strain>
    </source>
</reference>
<protein>
    <recommendedName>
        <fullName evidence="2">DC1 domain-containing protein</fullName>
    </recommendedName>
</protein>
<organism evidence="3 4">
    <name type="scientific">Quercus rubra</name>
    <name type="common">Northern red oak</name>
    <name type="synonym">Quercus borealis</name>
    <dbReference type="NCBI Taxonomy" id="3512"/>
    <lineage>
        <taxon>Eukaryota</taxon>
        <taxon>Viridiplantae</taxon>
        <taxon>Streptophyta</taxon>
        <taxon>Embryophyta</taxon>
        <taxon>Tracheophyta</taxon>
        <taxon>Spermatophyta</taxon>
        <taxon>Magnoliopsida</taxon>
        <taxon>eudicotyledons</taxon>
        <taxon>Gunneridae</taxon>
        <taxon>Pentapetalae</taxon>
        <taxon>rosids</taxon>
        <taxon>fabids</taxon>
        <taxon>Fagales</taxon>
        <taxon>Fagaceae</taxon>
        <taxon>Quercus</taxon>
    </lineage>
</organism>
<dbReference type="AlphaFoldDB" id="A0AAN7J380"/>
<proteinExistence type="predicted"/>
<sequence length="571" mass="65971">MDHQSPSSCTYAKISLATNEIGEDLYFIHGHTLEHYKIMPHERLECGICGSDCSDHAYCCFRCSLFLHPSCSSHKYLRVLDSLFHPQHPLTLLDKYSRPRNPSIEERKCNACRKHIHGLAYACHLCRFYLHVECIVIKPCIKFQGHRHFIHFREDVKENELRCSACNRNICESRAFTCLDCDFNLHLGCGPLPYIIQNKCHMDSLVLTISPVLEEDETDEFYCHVCEEERDSQLPVYYCADCHFIAEIKCVYSQVASSLKGEHGHLELRNTLGGLPGILLSVNEIEEMLRKNNEQMKPTSTLRDIVDSLGPVELKELISVLAMETVTAEEFINNEDREYFKTPLPYIKFIKSQVDGKSNNSTQWEDFLKYSEDDLLSERVYMQFLKFLDCRKSIDKPWENQEEVVNVADYMVPPRLVPILTDLLSKHEDVSAKSILSPKVNLILLNILCECIYSMINIKVVDITEDLLQKWWTSFKILRYARFETSFAFNHLKRVAQAFFALFVEKKVNIALDNIHKDVANHCEATRALEEKRDRIIVAKSAKSSLIEQWSRDASVLKYRRAGTGLVNFSA</sequence>
<dbReference type="EMBL" id="JAXUIC010000002">
    <property type="protein sequence ID" value="KAK4603458.1"/>
    <property type="molecule type" value="Genomic_DNA"/>
</dbReference>
<dbReference type="Pfam" id="PF03107">
    <property type="entry name" value="C1_2"/>
    <property type="match status" value="2"/>
</dbReference>
<feature type="domain" description="DC1" evidence="2">
    <location>
        <begin position="84"/>
        <end position="135"/>
    </location>
</feature>
<dbReference type="InterPro" id="IPR046349">
    <property type="entry name" value="C1-like_sf"/>
</dbReference>
<name>A0AAN7J380_QUERU</name>
<feature type="domain" description="DC1" evidence="2">
    <location>
        <begin position="145"/>
        <end position="189"/>
    </location>
</feature>
<evidence type="ECO:0000313" key="4">
    <source>
        <dbReference type="Proteomes" id="UP001324115"/>
    </source>
</evidence>
<evidence type="ECO:0000259" key="2">
    <source>
        <dbReference type="Pfam" id="PF03107"/>
    </source>
</evidence>
<dbReference type="PANTHER" id="PTHR46288:SF85">
    <property type="entry name" value="DC1 DOMAIN-CONTAINING PROTEIN"/>
    <property type="match status" value="1"/>
</dbReference>